<organism evidence="1 2">
    <name type="scientific">Vigna mungo</name>
    <name type="common">Black gram</name>
    <name type="synonym">Phaseolus mungo</name>
    <dbReference type="NCBI Taxonomy" id="3915"/>
    <lineage>
        <taxon>Eukaryota</taxon>
        <taxon>Viridiplantae</taxon>
        <taxon>Streptophyta</taxon>
        <taxon>Embryophyta</taxon>
        <taxon>Tracheophyta</taxon>
        <taxon>Spermatophyta</taxon>
        <taxon>Magnoliopsida</taxon>
        <taxon>eudicotyledons</taxon>
        <taxon>Gunneridae</taxon>
        <taxon>Pentapetalae</taxon>
        <taxon>rosids</taxon>
        <taxon>fabids</taxon>
        <taxon>Fabales</taxon>
        <taxon>Fabaceae</taxon>
        <taxon>Papilionoideae</taxon>
        <taxon>50 kb inversion clade</taxon>
        <taxon>NPAAA clade</taxon>
        <taxon>indigoferoid/millettioid clade</taxon>
        <taxon>Phaseoleae</taxon>
        <taxon>Vigna</taxon>
    </lineage>
</organism>
<proteinExistence type="predicted"/>
<dbReference type="EMBL" id="CP144700">
    <property type="protein sequence ID" value="WVZ26261.1"/>
    <property type="molecule type" value="Genomic_DNA"/>
</dbReference>
<gene>
    <name evidence="1" type="ORF">V8G54_004805</name>
</gene>
<evidence type="ECO:0000313" key="1">
    <source>
        <dbReference type="EMBL" id="WVZ26261.1"/>
    </source>
</evidence>
<keyword evidence="2" id="KW-1185">Reference proteome</keyword>
<reference evidence="1 2" key="1">
    <citation type="journal article" date="2023" name="Life. Sci Alliance">
        <title>Evolutionary insights into 3D genome organization and epigenetic landscape of Vigna mungo.</title>
        <authorList>
            <person name="Junaid A."/>
            <person name="Singh B."/>
            <person name="Bhatia S."/>
        </authorList>
    </citation>
    <scope>NUCLEOTIDE SEQUENCE [LARGE SCALE GENOMIC DNA]</scope>
    <source>
        <strain evidence="1">Urdbean</strain>
    </source>
</reference>
<evidence type="ECO:0000313" key="2">
    <source>
        <dbReference type="Proteomes" id="UP001374535"/>
    </source>
</evidence>
<accession>A0AAQ3PCD5</accession>
<protein>
    <submittedName>
        <fullName evidence="1">Uncharacterized protein</fullName>
    </submittedName>
</protein>
<sequence length="231" mass="26014">MAMESPHARVIRPKPQRCPTKGVNRNRILHYGILQIILFRIIVGVKLSLPIPKNPKVVPVKVPRMRLAVVFVHGVGILKYEIHRCVELQPVNAVARSGIRVWGHIENVVVGKFMAVRGRSGVKCVGYVLFEGNEIRGVRECERDIVHRPVSVLAYVVLCVEEHYDSIRGCGWLLNVPLACLDGEALCQPWLNVVPSRRGRWNRWRGPFWVVGVVVENAQPCWGGSVSAYHV</sequence>
<name>A0AAQ3PCD5_VIGMU</name>
<dbReference type="Proteomes" id="UP001374535">
    <property type="component" value="Chromosome 1"/>
</dbReference>
<dbReference type="AlphaFoldDB" id="A0AAQ3PCD5"/>